<comment type="caution">
    <text evidence="2">The sequence shown here is derived from an EMBL/GenBank/DDBJ whole genome shotgun (WGS) entry which is preliminary data.</text>
</comment>
<organism evidence="2 3">
    <name type="scientific">Psychroserpens luteus</name>
    <dbReference type="NCBI Taxonomy" id="1434066"/>
    <lineage>
        <taxon>Bacteria</taxon>
        <taxon>Pseudomonadati</taxon>
        <taxon>Bacteroidota</taxon>
        <taxon>Flavobacteriia</taxon>
        <taxon>Flavobacteriales</taxon>
        <taxon>Flavobacteriaceae</taxon>
        <taxon>Psychroserpens</taxon>
    </lineage>
</organism>
<keyword evidence="1" id="KW-0812">Transmembrane</keyword>
<dbReference type="Pfam" id="PF12412">
    <property type="entry name" value="DUF3667"/>
    <property type="match status" value="1"/>
</dbReference>
<keyword evidence="1" id="KW-0472">Membrane</keyword>
<feature type="transmembrane region" description="Helical" evidence="1">
    <location>
        <begin position="182"/>
        <end position="199"/>
    </location>
</feature>
<sequence length="235" mass="26575">MTCISCNKFHDENYCPNCGEKNGIKKITFSSIIEDAFSTITNMDKGFLFNLKALFLNPKKITTNFISGKRKGILNPISYLIISITIYLIVINVFKAPPEEVTETTTSAFFASGQKIGNAVGLFLRTYIKYFWILSIIPLGFSLKLVYQKYNFLEYVAISSFVIGQATIVGVISFLIFRFPLIFDPFVYLTIAWLSYRIFKDNTAKIASILLSFVSLFLFIIQLVIITACIAFVIS</sequence>
<feature type="transmembrane region" description="Helical" evidence="1">
    <location>
        <begin position="130"/>
        <end position="147"/>
    </location>
</feature>
<dbReference type="RefSeq" id="WP_194507604.1">
    <property type="nucleotide sequence ID" value="NZ_JADILU010000003.1"/>
</dbReference>
<keyword evidence="1" id="KW-1133">Transmembrane helix</keyword>
<feature type="transmembrane region" description="Helical" evidence="1">
    <location>
        <begin position="206"/>
        <end position="234"/>
    </location>
</feature>
<feature type="transmembrane region" description="Helical" evidence="1">
    <location>
        <begin position="152"/>
        <end position="176"/>
    </location>
</feature>
<accession>A0ABW5ZP26</accession>
<keyword evidence="3" id="KW-1185">Reference proteome</keyword>
<dbReference type="EMBL" id="JBHUOS010000001">
    <property type="protein sequence ID" value="MFD2914719.1"/>
    <property type="molecule type" value="Genomic_DNA"/>
</dbReference>
<evidence type="ECO:0000313" key="2">
    <source>
        <dbReference type="EMBL" id="MFD2914719.1"/>
    </source>
</evidence>
<gene>
    <name evidence="2" type="ORF">ACFS29_03645</name>
</gene>
<evidence type="ECO:0000256" key="1">
    <source>
        <dbReference type="SAM" id="Phobius"/>
    </source>
</evidence>
<protein>
    <submittedName>
        <fullName evidence="2">DUF3667 domain-containing protein</fullName>
    </submittedName>
</protein>
<dbReference type="Proteomes" id="UP001597548">
    <property type="component" value="Unassembled WGS sequence"/>
</dbReference>
<dbReference type="InterPro" id="IPR022134">
    <property type="entry name" value="DUF3667"/>
</dbReference>
<feature type="transmembrane region" description="Helical" evidence="1">
    <location>
        <begin position="77"/>
        <end position="94"/>
    </location>
</feature>
<reference evidence="3" key="1">
    <citation type="journal article" date="2019" name="Int. J. Syst. Evol. Microbiol.">
        <title>The Global Catalogue of Microorganisms (GCM) 10K type strain sequencing project: providing services to taxonomists for standard genome sequencing and annotation.</title>
        <authorList>
            <consortium name="The Broad Institute Genomics Platform"/>
            <consortium name="The Broad Institute Genome Sequencing Center for Infectious Disease"/>
            <person name="Wu L."/>
            <person name="Ma J."/>
        </authorList>
    </citation>
    <scope>NUCLEOTIDE SEQUENCE [LARGE SCALE GENOMIC DNA]</scope>
    <source>
        <strain evidence="3">KCTC 32514</strain>
    </source>
</reference>
<proteinExistence type="predicted"/>
<name>A0ABW5ZP26_9FLAO</name>
<evidence type="ECO:0000313" key="3">
    <source>
        <dbReference type="Proteomes" id="UP001597548"/>
    </source>
</evidence>